<proteinExistence type="predicted"/>
<organism evidence="2 3">
    <name type="scientific">Penaeus vannamei</name>
    <name type="common">Whiteleg shrimp</name>
    <name type="synonym">Litopenaeus vannamei</name>
    <dbReference type="NCBI Taxonomy" id="6689"/>
    <lineage>
        <taxon>Eukaryota</taxon>
        <taxon>Metazoa</taxon>
        <taxon>Ecdysozoa</taxon>
        <taxon>Arthropoda</taxon>
        <taxon>Crustacea</taxon>
        <taxon>Multicrustacea</taxon>
        <taxon>Malacostraca</taxon>
        <taxon>Eumalacostraca</taxon>
        <taxon>Eucarida</taxon>
        <taxon>Decapoda</taxon>
        <taxon>Dendrobranchiata</taxon>
        <taxon>Penaeoidea</taxon>
        <taxon>Penaeidae</taxon>
        <taxon>Penaeus</taxon>
    </lineage>
</organism>
<comment type="caution">
    <text evidence="2">The sequence shown here is derived from an EMBL/GenBank/DDBJ whole genome shotgun (WGS) entry which is preliminary data.</text>
</comment>
<evidence type="ECO:0000256" key="1">
    <source>
        <dbReference type="SAM" id="MobiDB-lite"/>
    </source>
</evidence>
<protein>
    <submittedName>
        <fullName evidence="2">Uncharacterized protein</fullName>
    </submittedName>
</protein>
<accession>A0A423T7P0</accession>
<dbReference type="AlphaFoldDB" id="A0A423T7P0"/>
<gene>
    <name evidence="2" type="ORF">C7M84_009154</name>
</gene>
<dbReference type="Proteomes" id="UP000283509">
    <property type="component" value="Unassembled WGS sequence"/>
</dbReference>
<evidence type="ECO:0000313" key="3">
    <source>
        <dbReference type="Proteomes" id="UP000283509"/>
    </source>
</evidence>
<feature type="region of interest" description="Disordered" evidence="1">
    <location>
        <begin position="282"/>
        <end position="308"/>
    </location>
</feature>
<feature type="region of interest" description="Disordered" evidence="1">
    <location>
        <begin position="122"/>
        <end position="172"/>
    </location>
</feature>
<reference evidence="2 3" key="1">
    <citation type="submission" date="2018-04" db="EMBL/GenBank/DDBJ databases">
        <authorList>
            <person name="Zhang X."/>
            <person name="Yuan J."/>
            <person name="Li F."/>
            <person name="Xiang J."/>
        </authorList>
    </citation>
    <scope>NUCLEOTIDE SEQUENCE [LARGE SCALE GENOMIC DNA]</scope>
    <source>
        <tissue evidence="2">Muscle</tissue>
    </source>
</reference>
<dbReference type="EMBL" id="QCYY01002154">
    <property type="protein sequence ID" value="ROT72464.1"/>
    <property type="molecule type" value="Genomic_DNA"/>
</dbReference>
<name>A0A423T7P0_PENVA</name>
<evidence type="ECO:0000313" key="2">
    <source>
        <dbReference type="EMBL" id="ROT72464.1"/>
    </source>
</evidence>
<feature type="compositionally biased region" description="Pro residues" evidence="1">
    <location>
        <begin position="128"/>
        <end position="151"/>
    </location>
</feature>
<feature type="compositionally biased region" description="Polar residues" evidence="1">
    <location>
        <begin position="287"/>
        <end position="302"/>
    </location>
</feature>
<reference evidence="2 3" key="2">
    <citation type="submission" date="2019-01" db="EMBL/GenBank/DDBJ databases">
        <title>The decoding of complex shrimp genome reveals the adaptation for benthos swimmer, frequently molting mechanism and breeding impact on genome.</title>
        <authorList>
            <person name="Sun Y."/>
            <person name="Gao Y."/>
            <person name="Yu Y."/>
        </authorList>
    </citation>
    <scope>NUCLEOTIDE SEQUENCE [LARGE SCALE GENOMIC DNA]</scope>
    <source>
        <tissue evidence="2">Muscle</tissue>
    </source>
</reference>
<keyword evidence="3" id="KW-1185">Reference proteome</keyword>
<feature type="compositionally biased region" description="Pro residues" evidence="1">
    <location>
        <begin position="159"/>
        <end position="170"/>
    </location>
</feature>
<sequence length="394" mass="43012">MFVPSTSFPLSFLPSLPSAQPYFFLLYLPSLPSLPISPLPLPALPSPHFSPSLPLSPHPYSPLASHSQSILFPFPSPHLVFIPFFLSSAPSFPFFLSPPSFSATHLSLLQLVNRSFKSCRRSSERVKLPPPSPPYPLPPHPTSLPHLPPPTTGLTTLPSPSPPLPGPPRHSSPTGATLLPLLFTLNYCCYALSLCYLPPPSLSFSSSSLSPSLPSLLHQSLRSSSFFLPFHFSPFFPSFSSATTPSPLPLSFPQSTLPSLPVFPPSSLPSFLFPSLSPPTPPHGHTHIQTKSTSNHSHIQSSLPPPTHAHNATPFILSRIRPKPTNHIEPCQHQPRTPTQAPPHRRLIPPLLPFLHPTTPLRASGLFPHSSKSCDNPASILYPLRKKKTRLHET</sequence>